<proteinExistence type="predicted"/>
<gene>
    <name evidence="2" type="ORF">Tci_664842</name>
</gene>
<reference evidence="2" key="1">
    <citation type="journal article" date="2019" name="Sci. Rep.">
        <title>Draft genome of Tanacetum cinerariifolium, the natural source of mosquito coil.</title>
        <authorList>
            <person name="Yamashiro T."/>
            <person name="Shiraishi A."/>
            <person name="Satake H."/>
            <person name="Nakayama K."/>
        </authorList>
    </citation>
    <scope>NUCLEOTIDE SEQUENCE</scope>
</reference>
<protein>
    <submittedName>
        <fullName evidence="2">Ribonuclease H-like domain-containing protein</fullName>
    </submittedName>
</protein>
<feature type="non-terminal residue" evidence="2">
    <location>
        <position position="1"/>
    </location>
</feature>
<evidence type="ECO:0000256" key="1">
    <source>
        <dbReference type="SAM" id="MobiDB-lite"/>
    </source>
</evidence>
<accession>A0A699KFZ3</accession>
<evidence type="ECO:0000313" key="2">
    <source>
        <dbReference type="EMBL" id="GFA92870.1"/>
    </source>
</evidence>
<dbReference type="AlphaFoldDB" id="A0A699KFZ3"/>
<organism evidence="2">
    <name type="scientific">Tanacetum cinerariifolium</name>
    <name type="common">Dalmatian daisy</name>
    <name type="synonym">Chrysanthemum cinerariifolium</name>
    <dbReference type="NCBI Taxonomy" id="118510"/>
    <lineage>
        <taxon>Eukaryota</taxon>
        <taxon>Viridiplantae</taxon>
        <taxon>Streptophyta</taxon>
        <taxon>Embryophyta</taxon>
        <taxon>Tracheophyta</taxon>
        <taxon>Spermatophyta</taxon>
        <taxon>Magnoliopsida</taxon>
        <taxon>eudicotyledons</taxon>
        <taxon>Gunneridae</taxon>
        <taxon>Pentapetalae</taxon>
        <taxon>asterids</taxon>
        <taxon>campanulids</taxon>
        <taxon>Asterales</taxon>
        <taxon>Asteraceae</taxon>
        <taxon>Asteroideae</taxon>
        <taxon>Anthemideae</taxon>
        <taxon>Anthemidinae</taxon>
        <taxon>Tanacetum</taxon>
    </lineage>
</organism>
<feature type="region of interest" description="Disordered" evidence="1">
    <location>
        <begin position="275"/>
        <end position="312"/>
    </location>
</feature>
<dbReference type="EMBL" id="BKCJ010516061">
    <property type="protein sequence ID" value="GFA92870.1"/>
    <property type="molecule type" value="Genomic_DNA"/>
</dbReference>
<sequence>TAFVSATSTNKKLSYGDSPNHFSTTTYSVPSNSKTRSHKTGNVIEDVLQSFVANIELEQQLAYKDLEQIEKLDLEEMDLKWQRAMLSVRVHKFEQKAGRKIDFDKKESARKEEDSKALVSVDTLVDLSNPNHENKSDEVIASKEFGMITGANSEEAYTPDDAGEFALMGVTFERNSSKNLYRLIDSSMSVRTKVGLGFTDYISQNELGWDDFAFSVFTTTSEDVEGRPTFHKFAKTDSMKVVPPPLTGDYTSLSDHSDLDESQIDKFSEYKPTDYTSCASTSSVSTSVKPVPTGTPKVKPVPTGKPKVKPVSTGQLEVTPVLTGTPQVFTPVPTGIDRKLLLSPQQVILGNHIVKVYNGYPRTIVDLIHLHTDDNVADLLTKAFDGPRFNNLVVNIGMLNP</sequence>
<feature type="region of interest" description="Disordered" evidence="1">
    <location>
        <begin position="1"/>
        <end position="38"/>
    </location>
</feature>
<feature type="compositionally biased region" description="Polar residues" evidence="1">
    <location>
        <begin position="20"/>
        <end position="34"/>
    </location>
</feature>
<feature type="compositionally biased region" description="Polar residues" evidence="1">
    <location>
        <begin position="1"/>
        <end position="12"/>
    </location>
</feature>
<comment type="caution">
    <text evidence="2">The sequence shown here is derived from an EMBL/GenBank/DDBJ whole genome shotgun (WGS) entry which is preliminary data.</text>
</comment>
<name>A0A699KFZ3_TANCI</name>
<feature type="compositionally biased region" description="Low complexity" evidence="1">
    <location>
        <begin position="280"/>
        <end position="312"/>
    </location>
</feature>